<feature type="transmembrane region" description="Helical" evidence="1">
    <location>
        <begin position="143"/>
        <end position="161"/>
    </location>
</feature>
<keyword evidence="1" id="KW-0472">Membrane</keyword>
<protein>
    <recommendedName>
        <fullName evidence="4">DUF4345 domain-containing protein</fullName>
    </recommendedName>
</protein>
<feature type="transmembrane region" description="Helical" evidence="1">
    <location>
        <begin position="6"/>
        <end position="28"/>
    </location>
</feature>
<keyword evidence="1" id="KW-1133">Transmembrane helix</keyword>
<feature type="transmembrane region" description="Helical" evidence="1">
    <location>
        <begin position="40"/>
        <end position="62"/>
    </location>
</feature>
<name>A0A7W6KI40_9HYPH</name>
<organism evidence="2 3">
    <name type="scientific">Martelella radicis</name>
    <dbReference type="NCBI Taxonomy" id="1397476"/>
    <lineage>
        <taxon>Bacteria</taxon>
        <taxon>Pseudomonadati</taxon>
        <taxon>Pseudomonadota</taxon>
        <taxon>Alphaproteobacteria</taxon>
        <taxon>Hyphomicrobiales</taxon>
        <taxon>Aurantimonadaceae</taxon>
        <taxon>Martelella</taxon>
    </lineage>
</organism>
<dbReference type="InterPro" id="IPR046740">
    <property type="entry name" value="DUF6790"/>
</dbReference>
<dbReference type="EMBL" id="JACIDZ010000003">
    <property type="protein sequence ID" value="MBB4121532.1"/>
    <property type="molecule type" value="Genomic_DNA"/>
</dbReference>
<proteinExistence type="predicted"/>
<comment type="caution">
    <text evidence="2">The sequence shown here is derived from an EMBL/GenBank/DDBJ whole genome shotgun (WGS) entry which is preliminary data.</text>
</comment>
<evidence type="ECO:0000313" key="3">
    <source>
        <dbReference type="Proteomes" id="UP000530571"/>
    </source>
</evidence>
<gene>
    <name evidence="2" type="ORF">GGR30_001446</name>
</gene>
<dbReference type="Proteomes" id="UP000530571">
    <property type="component" value="Unassembled WGS sequence"/>
</dbReference>
<accession>A0A7W6KI40</accession>
<dbReference type="RefSeq" id="WP_183484006.1">
    <property type="nucleotide sequence ID" value="NZ_JACIDZ010000003.1"/>
</dbReference>
<feature type="transmembrane region" description="Helical" evidence="1">
    <location>
        <begin position="109"/>
        <end position="131"/>
    </location>
</feature>
<evidence type="ECO:0000313" key="2">
    <source>
        <dbReference type="EMBL" id="MBB4121532.1"/>
    </source>
</evidence>
<sequence>MAALIGFVLSNFTLTFFVIGLIAAAIGYGRKRRPRGRDDLVEAVFAWFLFFSIGVSFFYNFVMHVFFGKMAASFIGWADSPFQAEVGYASLGFAVIGFLAFGGNRGLRIAGVIGPACFLLGAAVGHVIGIVKEHNFAPGNAGVMLWSDILLPVLGLVLLWLSRESAKGR</sequence>
<dbReference type="AlphaFoldDB" id="A0A7W6KI40"/>
<feature type="transmembrane region" description="Helical" evidence="1">
    <location>
        <begin position="82"/>
        <end position="102"/>
    </location>
</feature>
<reference evidence="2 3" key="1">
    <citation type="submission" date="2020-08" db="EMBL/GenBank/DDBJ databases">
        <title>Genomic Encyclopedia of Type Strains, Phase IV (KMG-IV): sequencing the most valuable type-strain genomes for metagenomic binning, comparative biology and taxonomic classification.</title>
        <authorList>
            <person name="Goeker M."/>
        </authorList>
    </citation>
    <scope>NUCLEOTIDE SEQUENCE [LARGE SCALE GENOMIC DNA]</scope>
    <source>
        <strain evidence="2 3">DSM 28101</strain>
    </source>
</reference>
<keyword evidence="1" id="KW-0812">Transmembrane</keyword>
<keyword evidence="3" id="KW-1185">Reference proteome</keyword>
<evidence type="ECO:0000256" key="1">
    <source>
        <dbReference type="SAM" id="Phobius"/>
    </source>
</evidence>
<dbReference type="Pfam" id="PF20589">
    <property type="entry name" value="DUF6790"/>
    <property type="match status" value="1"/>
</dbReference>
<evidence type="ECO:0008006" key="4">
    <source>
        <dbReference type="Google" id="ProtNLM"/>
    </source>
</evidence>